<reference evidence="1" key="1">
    <citation type="journal article" date="2014" name="Front. Microbiol.">
        <title>High frequency of phylogenetically diverse reductive dehalogenase-homologous genes in deep subseafloor sedimentary metagenomes.</title>
        <authorList>
            <person name="Kawai M."/>
            <person name="Futagami T."/>
            <person name="Toyoda A."/>
            <person name="Takaki Y."/>
            <person name="Nishi S."/>
            <person name="Hori S."/>
            <person name="Arai W."/>
            <person name="Tsubouchi T."/>
            <person name="Morono Y."/>
            <person name="Uchiyama I."/>
            <person name="Ito T."/>
            <person name="Fujiyama A."/>
            <person name="Inagaki F."/>
            <person name="Takami H."/>
        </authorList>
    </citation>
    <scope>NUCLEOTIDE SEQUENCE</scope>
    <source>
        <strain evidence="1">Expedition CK06-06</strain>
    </source>
</reference>
<name>X0SPH5_9ZZZZ</name>
<protein>
    <submittedName>
        <fullName evidence="1">Uncharacterized protein</fullName>
    </submittedName>
</protein>
<organism evidence="1">
    <name type="scientific">marine sediment metagenome</name>
    <dbReference type="NCBI Taxonomy" id="412755"/>
    <lineage>
        <taxon>unclassified sequences</taxon>
        <taxon>metagenomes</taxon>
        <taxon>ecological metagenomes</taxon>
    </lineage>
</organism>
<comment type="caution">
    <text evidence="1">The sequence shown here is derived from an EMBL/GenBank/DDBJ whole genome shotgun (WGS) entry which is preliminary data.</text>
</comment>
<evidence type="ECO:0000313" key="1">
    <source>
        <dbReference type="EMBL" id="GAF77026.1"/>
    </source>
</evidence>
<dbReference type="EMBL" id="BARS01005678">
    <property type="protein sequence ID" value="GAF77026.1"/>
    <property type="molecule type" value="Genomic_DNA"/>
</dbReference>
<proteinExistence type="predicted"/>
<sequence>MTVEIMAMLAIEAMIDSGLAAKDCKGSYLRQEVTEPTGKYCNFYQSKQDLKLGNPFLSIAMNLDGKPMIVQHFYNFEDYKSMG</sequence>
<dbReference type="AlphaFoldDB" id="X0SPH5"/>
<gene>
    <name evidence="1" type="ORF">S01H1_11139</name>
</gene>
<accession>X0SPH5</accession>